<gene>
    <name evidence="1" type="ORF">HINF_LOCUS45751</name>
    <name evidence="2" type="ORF">HINF_LOCUS59734</name>
</gene>
<dbReference type="EMBL" id="CAXDID020000344">
    <property type="protein sequence ID" value="CAL6080157.1"/>
    <property type="molecule type" value="Genomic_DNA"/>
</dbReference>
<evidence type="ECO:0000313" key="3">
    <source>
        <dbReference type="Proteomes" id="UP001642409"/>
    </source>
</evidence>
<comment type="caution">
    <text evidence="1">The sequence shown here is derived from an EMBL/GenBank/DDBJ whole genome shotgun (WGS) entry which is preliminary data.</text>
</comment>
<accession>A0AA86UNC6</accession>
<evidence type="ECO:0000313" key="1">
    <source>
        <dbReference type="EMBL" id="CAI9958106.1"/>
    </source>
</evidence>
<reference evidence="2 3" key="2">
    <citation type="submission" date="2024-07" db="EMBL/GenBank/DDBJ databases">
        <authorList>
            <person name="Akdeniz Z."/>
        </authorList>
    </citation>
    <scope>NUCLEOTIDE SEQUENCE [LARGE SCALE GENOMIC DNA]</scope>
</reference>
<sequence length="105" mass="12410">MNQQNSKDFVLKQASKVANQQDQIYLILILKTFFKPSTDPNARYSQRKLKACKKSRTLKLQSQNVLCVSAIVSMIQRRRSLQSTDDRYRVTKRFVNNFRMRHNLS</sequence>
<evidence type="ECO:0000313" key="2">
    <source>
        <dbReference type="EMBL" id="CAL6080157.1"/>
    </source>
</evidence>
<dbReference type="EMBL" id="CATOUU010000901">
    <property type="protein sequence ID" value="CAI9958106.1"/>
    <property type="molecule type" value="Genomic_DNA"/>
</dbReference>
<name>A0AA86UNC6_9EUKA</name>
<keyword evidence="3" id="KW-1185">Reference proteome</keyword>
<reference evidence="1" key="1">
    <citation type="submission" date="2023-06" db="EMBL/GenBank/DDBJ databases">
        <authorList>
            <person name="Kurt Z."/>
        </authorList>
    </citation>
    <scope>NUCLEOTIDE SEQUENCE</scope>
</reference>
<dbReference type="Proteomes" id="UP001642409">
    <property type="component" value="Unassembled WGS sequence"/>
</dbReference>
<dbReference type="AlphaFoldDB" id="A0AA86UNC6"/>
<organism evidence="1">
    <name type="scientific">Hexamita inflata</name>
    <dbReference type="NCBI Taxonomy" id="28002"/>
    <lineage>
        <taxon>Eukaryota</taxon>
        <taxon>Metamonada</taxon>
        <taxon>Diplomonadida</taxon>
        <taxon>Hexamitidae</taxon>
        <taxon>Hexamitinae</taxon>
        <taxon>Hexamita</taxon>
    </lineage>
</organism>
<protein>
    <submittedName>
        <fullName evidence="2">Hypothetical_protein</fullName>
    </submittedName>
</protein>
<proteinExistence type="predicted"/>